<keyword evidence="1" id="KW-1133">Transmembrane helix</keyword>
<feature type="transmembrane region" description="Helical" evidence="1">
    <location>
        <begin position="95"/>
        <end position="114"/>
    </location>
</feature>
<accession>A0ABQ7QN79</accession>
<organism evidence="2 3">
    <name type="scientific">Plutella xylostella</name>
    <name type="common">Diamondback moth</name>
    <name type="synonym">Plutella maculipennis</name>
    <dbReference type="NCBI Taxonomy" id="51655"/>
    <lineage>
        <taxon>Eukaryota</taxon>
        <taxon>Metazoa</taxon>
        <taxon>Ecdysozoa</taxon>
        <taxon>Arthropoda</taxon>
        <taxon>Hexapoda</taxon>
        <taxon>Insecta</taxon>
        <taxon>Pterygota</taxon>
        <taxon>Neoptera</taxon>
        <taxon>Endopterygota</taxon>
        <taxon>Lepidoptera</taxon>
        <taxon>Glossata</taxon>
        <taxon>Ditrysia</taxon>
        <taxon>Yponomeutoidea</taxon>
        <taxon>Plutellidae</taxon>
        <taxon>Plutella</taxon>
    </lineage>
</organism>
<reference evidence="2 3" key="1">
    <citation type="submission" date="2021-06" db="EMBL/GenBank/DDBJ databases">
        <title>A haploid diamondback moth (Plutella xylostella L.) genome assembly resolves 31 chromosomes and identifies a diamide resistance mutation.</title>
        <authorList>
            <person name="Ward C.M."/>
            <person name="Perry K.D."/>
            <person name="Baker G."/>
            <person name="Powis K."/>
            <person name="Heckel D.G."/>
            <person name="Baxter S.W."/>
        </authorList>
    </citation>
    <scope>NUCLEOTIDE SEQUENCE [LARGE SCALE GENOMIC DNA]</scope>
    <source>
        <strain evidence="2 3">LV</strain>
        <tissue evidence="2">Single pupa</tissue>
    </source>
</reference>
<sequence length="154" mass="18108">MANLKSFILSDLKATEIEVVLEFYNERVCWINIKSEEKVQKVDYRGQSVGSLSQKGIRNKFECGPVHRRRRRRAARHDHFRFTLYIFFVAPNERLFLEVFLFGFVIAFIWFSIIKGKRPSRDVIRGNLYGLSIAMNEKEKVLNILNCSKCKVQS</sequence>
<protein>
    <submittedName>
        <fullName evidence="2">Uncharacterized protein</fullName>
    </submittedName>
</protein>
<proteinExistence type="predicted"/>
<gene>
    <name evidence="2" type="ORF">JYU34_009141</name>
</gene>
<name>A0ABQ7QN79_PLUXY</name>
<evidence type="ECO:0000256" key="1">
    <source>
        <dbReference type="SAM" id="Phobius"/>
    </source>
</evidence>
<keyword evidence="1" id="KW-0472">Membrane</keyword>
<dbReference type="EMBL" id="JAHIBW010000012">
    <property type="protein sequence ID" value="KAG7306503.1"/>
    <property type="molecule type" value="Genomic_DNA"/>
</dbReference>
<dbReference type="Proteomes" id="UP000823941">
    <property type="component" value="Chromosome 12"/>
</dbReference>
<keyword evidence="3" id="KW-1185">Reference proteome</keyword>
<evidence type="ECO:0000313" key="2">
    <source>
        <dbReference type="EMBL" id="KAG7306503.1"/>
    </source>
</evidence>
<comment type="caution">
    <text evidence="2">The sequence shown here is derived from an EMBL/GenBank/DDBJ whole genome shotgun (WGS) entry which is preliminary data.</text>
</comment>
<evidence type="ECO:0000313" key="3">
    <source>
        <dbReference type="Proteomes" id="UP000823941"/>
    </source>
</evidence>
<keyword evidence="1" id="KW-0812">Transmembrane</keyword>